<evidence type="ECO:0000313" key="9">
    <source>
        <dbReference type="Proteomes" id="UP000017559"/>
    </source>
</evidence>
<dbReference type="OrthoDB" id="1055148at2759"/>
<feature type="non-terminal residue" evidence="8">
    <location>
        <position position="221"/>
    </location>
</feature>
<dbReference type="GO" id="GO:0016705">
    <property type="term" value="F:oxidoreductase activity, acting on paired donors, with incorporation or reduction of molecular oxygen"/>
    <property type="evidence" value="ECO:0007669"/>
    <property type="project" value="InterPro"/>
</dbReference>
<name>V2XFZ0_MONRO</name>
<dbReference type="GO" id="GO:0005506">
    <property type="term" value="F:iron ion binding"/>
    <property type="evidence" value="ECO:0007669"/>
    <property type="project" value="InterPro"/>
</dbReference>
<keyword evidence="5" id="KW-0560">Oxidoreductase</keyword>
<evidence type="ECO:0000256" key="6">
    <source>
        <dbReference type="ARBA" id="ARBA00023004"/>
    </source>
</evidence>
<keyword evidence="7" id="KW-0503">Monooxygenase</keyword>
<dbReference type="PANTHER" id="PTHR46300">
    <property type="entry name" value="P450, PUTATIVE (EUROFUNG)-RELATED-RELATED"/>
    <property type="match status" value="1"/>
</dbReference>
<dbReference type="GO" id="GO:0020037">
    <property type="term" value="F:heme binding"/>
    <property type="evidence" value="ECO:0007669"/>
    <property type="project" value="InterPro"/>
</dbReference>
<protein>
    <submittedName>
        <fullName evidence="8">Cytochrome p450</fullName>
    </submittedName>
</protein>
<dbReference type="SUPFAM" id="SSF48264">
    <property type="entry name" value="Cytochrome P450"/>
    <property type="match status" value="1"/>
</dbReference>
<dbReference type="AlphaFoldDB" id="V2XFZ0"/>
<organism evidence="8 9">
    <name type="scientific">Moniliophthora roreri (strain MCA 2997)</name>
    <name type="common">Cocoa frosty pod rot fungus</name>
    <name type="synonym">Crinipellis roreri</name>
    <dbReference type="NCBI Taxonomy" id="1381753"/>
    <lineage>
        <taxon>Eukaryota</taxon>
        <taxon>Fungi</taxon>
        <taxon>Dikarya</taxon>
        <taxon>Basidiomycota</taxon>
        <taxon>Agaricomycotina</taxon>
        <taxon>Agaricomycetes</taxon>
        <taxon>Agaricomycetidae</taxon>
        <taxon>Agaricales</taxon>
        <taxon>Marasmiineae</taxon>
        <taxon>Marasmiaceae</taxon>
        <taxon>Moniliophthora</taxon>
    </lineage>
</organism>
<dbReference type="EMBL" id="AWSO01000324">
    <property type="protein sequence ID" value="ESK91731.1"/>
    <property type="molecule type" value="Genomic_DNA"/>
</dbReference>
<evidence type="ECO:0000256" key="5">
    <source>
        <dbReference type="ARBA" id="ARBA00023002"/>
    </source>
</evidence>
<dbReference type="Gene3D" id="1.10.630.10">
    <property type="entry name" value="Cytochrome P450"/>
    <property type="match status" value="1"/>
</dbReference>
<evidence type="ECO:0000256" key="3">
    <source>
        <dbReference type="ARBA" id="ARBA00022617"/>
    </source>
</evidence>
<dbReference type="HOGENOM" id="CLU_001570_2_2_1"/>
<evidence type="ECO:0000256" key="1">
    <source>
        <dbReference type="ARBA" id="ARBA00001971"/>
    </source>
</evidence>
<dbReference type="PANTHER" id="PTHR46300:SF7">
    <property type="entry name" value="P450, PUTATIVE (EUROFUNG)-RELATED"/>
    <property type="match status" value="1"/>
</dbReference>
<dbReference type="KEGG" id="mrr:Moror_10624"/>
<evidence type="ECO:0000313" key="8">
    <source>
        <dbReference type="EMBL" id="ESK91731.1"/>
    </source>
</evidence>
<dbReference type="Proteomes" id="UP000017559">
    <property type="component" value="Unassembled WGS sequence"/>
</dbReference>
<accession>V2XFZ0</accession>
<comment type="cofactor">
    <cofactor evidence="1">
        <name>heme</name>
        <dbReference type="ChEBI" id="CHEBI:30413"/>
    </cofactor>
</comment>
<keyword evidence="6" id="KW-0408">Iron</keyword>
<comment type="similarity">
    <text evidence="2">Belongs to the cytochrome P450 family.</text>
</comment>
<keyword evidence="9" id="KW-1185">Reference proteome</keyword>
<proteinExistence type="inferred from homology"/>
<evidence type="ECO:0000256" key="4">
    <source>
        <dbReference type="ARBA" id="ARBA00022723"/>
    </source>
</evidence>
<comment type="caution">
    <text evidence="8">The sequence shown here is derived from an EMBL/GenBank/DDBJ whole genome shotgun (WGS) entry which is preliminary data.</text>
</comment>
<evidence type="ECO:0000256" key="2">
    <source>
        <dbReference type="ARBA" id="ARBA00010617"/>
    </source>
</evidence>
<dbReference type="InterPro" id="IPR001128">
    <property type="entry name" value="Cyt_P450"/>
</dbReference>
<dbReference type="GO" id="GO:0004497">
    <property type="term" value="F:monooxygenase activity"/>
    <property type="evidence" value="ECO:0007669"/>
    <property type="project" value="UniProtKB-KW"/>
</dbReference>
<evidence type="ECO:0000256" key="7">
    <source>
        <dbReference type="ARBA" id="ARBA00023033"/>
    </source>
</evidence>
<dbReference type="InterPro" id="IPR036396">
    <property type="entry name" value="Cyt_P450_sf"/>
</dbReference>
<dbReference type="Pfam" id="PF00067">
    <property type="entry name" value="p450"/>
    <property type="match status" value="1"/>
</dbReference>
<keyword evidence="3" id="KW-0349">Heme</keyword>
<keyword evidence="4" id="KW-0479">Metal-binding</keyword>
<sequence length="221" mass="25039">MIRLTTNIIVGLTFFLALVWLLRKAYSYYSRLPLPPGPLKLPLIGHLLQIPSSREHEVYRLWGEQYGSCSGIIHVETPGVSLLVINNAKAASDLLEKRSRIYSDRPPAPMAVDLMGWNWNFGLLPYSDAWRSRRRVFLQSFNAQAAKLFRPHETKSAHLLLTRLRESPENFLVHLRYHAVRTIMSVAYGIEVKGENDPWVALVEAAVKPVIDAIVPGAFLV</sequence>
<dbReference type="InterPro" id="IPR050364">
    <property type="entry name" value="Cytochrome_P450_fung"/>
</dbReference>
<reference evidence="8 9" key="1">
    <citation type="journal article" date="2014" name="BMC Genomics">
        <title>Genome and secretome analysis of the hemibiotrophic fungal pathogen, Moniliophthora roreri, which causes frosty pod rot disease of cacao: mechanisms of the biotrophic and necrotrophic phases.</title>
        <authorList>
            <person name="Meinhardt L.W."/>
            <person name="Costa G.G.L."/>
            <person name="Thomazella D.P.T."/>
            <person name="Teixeira P.J.P.L."/>
            <person name="Carazzolle M.F."/>
            <person name="Schuster S.C."/>
            <person name="Carlson J.E."/>
            <person name="Guiltinan M.J."/>
            <person name="Mieczkowski P."/>
            <person name="Farmer A."/>
            <person name="Ramaraj T."/>
            <person name="Crozier J."/>
            <person name="Davis R.E."/>
            <person name="Shao J."/>
            <person name="Melnick R.L."/>
            <person name="Pereira G.A.G."/>
            <person name="Bailey B.A."/>
        </authorList>
    </citation>
    <scope>NUCLEOTIDE SEQUENCE [LARGE SCALE GENOMIC DNA]</scope>
    <source>
        <strain evidence="8 9">MCA 2997</strain>
    </source>
</reference>
<gene>
    <name evidence="8" type="ORF">Moror_10624</name>
</gene>